<keyword evidence="3" id="KW-1185">Reference proteome</keyword>
<name>A0A1I7T256_9PELO</name>
<dbReference type="GO" id="GO:0005667">
    <property type="term" value="C:transcription regulator complex"/>
    <property type="evidence" value="ECO:0007669"/>
    <property type="project" value="TreeGrafter"/>
</dbReference>
<feature type="compositionally biased region" description="Polar residues" evidence="1">
    <location>
        <begin position="1"/>
        <end position="20"/>
    </location>
</feature>
<dbReference type="PROSITE" id="PS51029">
    <property type="entry name" value="MADF"/>
    <property type="match status" value="1"/>
</dbReference>
<dbReference type="GO" id="GO:0006357">
    <property type="term" value="P:regulation of transcription by RNA polymerase II"/>
    <property type="evidence" value="ECO:0007669"/>
    <property type="project" value="TreeGrafter"/>
</dbReference>
<dbReference type="PANTHER" id="PTHR12243">
    <property type="entry name" value="MADF DOMAIN TRANSCRIPTION FACTOR"/>
    <property type="match status" value="1"/>
</dbReference>
<dbReference type="WBParaSite" id="Csp11.Scaffold475.g1696.t1">
    <property type="protein sequence ID" value="Csp11.Scaffold475.g1696.t1"/>
    <property type="gene ID" value="Csp11.Scaffold475.g1696"/>
</dbReference>
<evidence type="ECO:0000259" key="2">
    <source>
        <dbReference type="PROSITE" id="PS51029"/>
    </source>
</evidence>
<evidence type="ECO:0000313" key="3">
    <source>
        <dbReference type="Proteomes" id="UP000095282"/>
    </source>
</evidence>
<dbReference type="PANTHER" id="PTHR12243:SF67">
    <property type="entry name" value="COREPRESSOR OF PANGOLIN, ISOFORM A-RELATED"/>
    <property type="match status" value="1"/>
</dbReference>
<accession>A0A1I7T256</accession>
<dbReference type="Proteomes" id="UP000095282">
    <property type="component" value="Unplaced"/>
</dbReference>
<dbReference type="InterPro" id="IPR006578">
    <property type="entry name" value="MADF-dom"/>
</dbReference>
<dbReference type="GO" id="GO:0005634">
    <property type="term" value="C:nucleus"/>
    <property type="evidence" value="ECO:0007669"/>
    <property type="project" value="TreeGrafter"/>
</dbReference>
<dbReference type="SMART" id="SM00595">
    <property type="entry name" value="MADF"/>
    <property type="match status" value="1"/>
</dbReference>
<evidence type="ECO:0000313" key="4">
    <source>
        <dbReference type="WBParaSite" id="Csp11.Scaffold475.g1696.t1"/>
    </source>
</evidence>
<feature type="region of interest" description="Disordered" evidence="1">
    <location>
        <begin position="1"/>
        <end position="23"/>
    </location>
</feature>
<evidence type="ECO:0000256" key="1">
    <source>
        <dbReference type="SAM" id="MobiDB-lite"/>
    </source>
</evidence>
<dbReference type="AlphaFoldDB" id="A0A1I7T256"/>
<proteinExistence type="predicted"/>
<dbReference type="eggNOG" id="ENOG502R2KM">
    <property type="taxonomic scope" value="Eukaryota"/>
</dbReference>
<organism evidence="3 4">
    <name type="scientific">Caenorhabditis tropicalis</name>
    <dbReference type="NCBI Taxonomy" id="1561998"/>
    <lineage>
        <taxon>Eukaryota</taxon>
        <taxon>Metazoa</taxon>
        <taxon>Ecdysozoa</taxon>
        <taxon>Nematoda</taxon>
        <taxon>Chromadorea</taxon>
        <taxon>Rhabditida</taxon>
        <taxon>Rhabditina</taxon>
        <taxon>Rhabditomorpha</taxon>
        <taxon>Rhabditoidea</taxon>
        <taxon>Rhabditidae</taxon>
        <taxon>Peloderinae</taxon>
        <taxon>Caenorhabditis</taxon>
    </lineage>
</organism>
<dbReference type="InterPro" id="IPR039353">
    <property type="entry name" value="TF_Adf1"/>
</dbReference>
<dbReference type="STRING" id="1561998.A0A1I7T256"/>
<protein>
    <submittedName>
        <fullName evidence="4">MADF domain-containing protein</fullName>
    </submittedName>
</protein>
<sequence length="230" mass="27195">MDQWGHQNQASSSMGLSPHSNMGHVVPQQKEVVQYIMRQVSDSVRLALCQAIAHRPLLWDCTREKCSSSSRKRLFGEVVDEINAQFVLDPPISIEEVEKHWKNLKDTYVKTRRKLTYDQNGCIIRPKWKFYEPLMFLDNINHDFAMKKRPMPMPFPGQPYDIYPVPQMKKDKLDDIPTDEYMEFCRSMYLPLKEIGYKDRVHWLKIQKTIRDIIFEAQMETVTKTPPDMQ</sequence>
<feature type="domain" description="MADF" evidence="2">
    <location>
        <begin position="47"/>
        <end position="142"/>
    </location>
</feature>
<dbReference type="Pfam" id="PF10545">
    <property type="entry name" value="MADF_DNA_bdg"/>
    <property type="match status" value="1"/>
</dbReference>
<reference evidence="4" key="1">
    <citation type="submission" date="2016-11" db="UniProtKB">
        <authorList>
            <consortium name="WormBaseParasite"/>
        </authorList>
    </citation>
    <scope>IDENTIFICATION</scope>
</reference>